<feature type="region of interest" description="Disordered" evidence="1">
    <location>
        <begin position="31"/>
        <end position="52"/>
    </location>
</feature>
<feature type="region of interest" description="Disordered" evidence="1">
    <location>
        <begin position="307"/>
        <end position="336"/>
    </location>
</feature>
<proteinExistence type="predicted"/>
<feature type="region of interest" description="Disordered" evidence="1">
    <location>
        <begin position="71"/>
        <end position="99"/>
    </location>
</feature>
<evidence type="ECO:0000313" key="2">
    <source>
        <dbReference type="EMBL" id="TVY47589.1"/>
    </source>
</evidence>
<dbReference type="EMBL" id="QGMI01000084">
    <property type="protein sequence ID" value="TVY47589.1"/>
    <property type="molecule type" value="Genomic_DNA"/>
</dbReference>
<sequence length="379" mass="40116">MAAMTSSARDIPMPFGRDSFTAVAAMSVPAAKNHPLPTPPNSISPNLHPHGKPYGTRSAVTQVTLEQVESDLDLQENHTGSDKDTFSEKEHGVGSPAFDTTGAITPALLSKHHLPEILLDHGPLAIRHIMGYLTTSVPGFSGIPPAKARRLVVGALEGRGSGGEGGGLKGNVKFEKVGWGRWDARLKGQNARNSRDSQHSPPPSAPSSYDHGGMPIVGKTRWNGDRTRLTAPGSSWASDSAVFSHDDDMDLTMLENEADKMSLDGDESCSSSEAPEEDDDEPMDDDPDDVTDDEDWAALGAAALRSTSYSASGPNSHLYPGGTHSGGGPSLSTMAKSVPLRPAFPSTQTLNNFDFSAYGMTSDSQEREAIEALLRLGSV</sequence>
<dbReference type="GO" id="GO:0043565">
    <property type="term" value="F:sequence-specific DNA binding"/>
    <property type="evidence" value="ECO:0007669"/>
    <property type="project" value="TreeGrafter"/>
</dbReference>
<evidence type="ECO:0000313" key="3">
    <source>
        <dbReference type="Proteomes" id="UP000443090"/>
    </source>
</evidence>
<protein>
    <submittedName>
        <fullName evidence="2">Protein STB3</fullName>
    </submittedName>
</protein>
<organism evidence="2 3">
    <name type="scientific">Lachnellula occidentalis</name>
    <dbReference type="NCBI Taxonomy" id="215460"/>
    <lineage>
        <taxon>Eukaryota</taxon>
        <taxon>Fungi</taxon>
        <taxon>Dikarya</taxon>
        <taxon>Ascomycota</taxon>
        <taxon>Pezizomycotina</taxon>
        <taxon>Leotiomycetes</taxon>
        <taxon>Helotiales</taxon>
        <taxon>Lachnaceae</taxon>
        <taxon>Lachnellula</taxon>
    </lineage>
</organism>
<evidence type="ECO:0000256" key="1">
    <source>
        <dbReference type="SAM" id="MobiDB-lite"/>
    </source>
</evidence>
<feature type="compositionally biased region" description="Acidic residues" evidence="1">
    <location>
        <begin position="274"/>
        <end position="295"/>
    </location>
</feature>
<name>A0A8H8UJS6_9HELO</name>
<dbReference type="AlphaFoldDB" id="A0A8H8UJS6"/>
<dbReference type="Pfam" id="PF10330">
    <property type="entry name" value="Stb3"/>
    <property type="match status" value="1"/>
</dbReference>
<dbReference type="OrthoDB" id="5391991at2759"/>
<feature type="region of interest" description="Disordered" evidence="1">
    <location>
        <begin position="188"/>
        <end position="241"/>
    </location>
</feature>
<accession>A0A8H8UJS6</accession>
<dbReference type="GO" id="GO:0005634">
    <property type="term" value="C:nucleus"/>
    <property type="evidence" value="ECO:0007669"/>
    <property type="project" value="TreeGrafter"/>
</dbReference>
<dbReference type="PANTHER" id="PTHR28164:SF1">
    <property type="entry name" value="PROTEIN STB3"/>
    <property type="match status" value="1"/>
</dbReference>
<dbReference type="Proteomes" id="UP000443090">
    <property type="component" value="Unassembled WGS sequence"/>
</dbReference>
<gene>
    <name evidence="2" type="primary">STB3</name>
    <name evidence="2" type="ORF">LOCC1_G002331</name>
</gene>
<comment type="caution">
    <text evidence="2">The sequence shown here is derived from an EMBL/GenBank/DDBJ whole genome shotgun (WGS) entry which is preliminary data.</text>
</comment>
<feature type="compositionally biased region" description="Basic and acidic residues" evidence="1">
    <location>
        <begin position="75"/>
        <end position="92"/>
    </location>
</feature>
<dbReference type="InterPro" id="IPR018818">
    <property type="entry name" value="Stb3"/>
</dbReference>
<dbReference type="GO" id="GO:0000432">
    <property type="term" value="P:positive regulation of transcription from RNA polymerase II promoter by glucose"/>
    <property type="evidence" value="ECO:0007669"/>
    <property type="project" value="TreeGrafter"/>
</dbReference>
<dbReference type="PANTHER" id="PTHR28164">
    <property type="entry name" value="PROTEIN STB3"/>
    <property type="match status" value="1"/>
</dbReference>
<feature type="region of interest" description="Disordered" evidence="1">
    <location>
        <begin position="261"/>
        <end position="295"/>
    </location>
</feature>
<keyword evidence="3" id="KW-1185">Reference proteome</keyword>
<reference evidence="2 3" key="1">
    <citation type="submission" date="2018-05" db="EMBL/GenBank/DDBJ databases">
        <title>Genome sequencing and assembly of the regulated plant pathogen Lachnellula willkommii and related sister species for the development of diagnostic species identification markers.</title>
        <authorList>
            <person name="Giroux E."/>
            <person name="Bilodeau G."/>
        </authorList>
    </citation>
    <scope>NUCLEOTIDE SEQUENCE [LARGE SCALE GENOMIC DNA]</scope>
    <source>
        <strain evidence="2 3">CBS 160.35</strain>
    </source>
</reference>